<protein>
    <submittedName>
        <fullName evidence="2">Uncharacterized protein</fullName>
    </submittedName>
</protein>
<feature type="transmembrane region" description="Helical" evidence="1">
    <location>
        <begin position="148"/>
        <end position="169"/>
    </location>
</feature>
<sequence>MLDALIFGLCTLVGVGGTVANLRVAWRRRHEEDFGISRWARAAAFAVVTVGVALAIPPLANAVESLTGIQNVAKLGAHLCAVAWCCSLQIMLVDWAYEQWAVPTHAGYRVFLAFGVTAALIPLFIAASDDAENIEFTTEFAGNHTVHSYLLVYLTYVAVTCAELVFLCLKAGGINRRAGRGRQAAGLRVAAIAALFGLAYAASKGSYLVTYAMGRPWPLELEEKVSPTLSGVSIVLLIVGLSISASALRRSSEQQGECVKASQ</sequence>
<reference evidence="3" key="1">
    <citation type="journal article" date="2019" name="Int. J. Syst. Evol. Microbiol.">
        <title>The Global Catalogue of Microorganisms (GCM) 10K type strain sequencing project: providing services to taxonomists for standard genome sequencing and annotation.</title>
        <authorList>
            <consortium name="The Broad Institute Genomics Platform"/>
            <consortium name="The Broad Institute Genome Sequencing Center for Infectious Disease"/>
            <person name="Wu L."/>
            <person name="Ma J."/>
        </authorList>
    </citation>
    <scope>NUCLEOTIDE SEQUENCE [LARGE SCALE GENOMIC DNA]</scope>
    <source>
        <strain evidence="3">JCM 14560</strain>
    </source>
</reference>
<feature type="transmembrane region" description="Helical" evidence="1">
    <location>
        <begin position="76"/>
        <end position="97"/>
    </location>
</feature>
<dbReference type="Proteomes" id="UP001422759">
    <property type="component" value="Unassembled WGS sequence"/>
</dbReference>
<evidence type="ECO:0000313" key="3">
    <source>
        <dbReference type="Proteomes" id="UP001422759"/>
    </source>
</evidence>
<dbReference type="EMBL" id="BAAANT010000007">
    <property type="protein sequence ID" value="GAA2136980.1"/>
    <property type="molecule type" value="Genomic_DNA"/>
</dbReference>
<feature type="transmembrane region" description="Helical" evidence="1">
    <location>
        <begin position="109"/>
        <end position="128"/>
    </location>
</feature>
<gene>
    <name evidence="2" type="ORF">GCM10009760_16920</name>
</gene>
<keyword evidence="1" id="KW-0472">Membrane</keyword>
<accession>A0ABP5KXD6</accession>
<feature type="transmembrane region" description="Helical" evidence="1">
    <location>
        <begin position="229"/>
        <end position="248"/>
    </location>
</feature>
<proteinExistence type="predicted"/>
<comment type="caution">
    <text evidence="2">The sequence shown here is derived from an EMBL/GenBank/DDBJ whole genome shotgun (WGS) entry which is preliminary data.</text>
</comment>
<evidence type="ECO:0000313" key="2">
    <source>
        <dbReference type="EMBL" id="GAA2136980.1"/>
    </source>
</evidence>
<feature type="transmembrane region" description="Helical" evidence="1">
    <location>
        <begin position="6"/>
        <end position="26"/>
    </location>
</feature>
<feature type="transmembrane region" description="Helical" evidence="1">
    <location>
        <begin position="189"/>
        <end position="209"/>
    </location>
</feature>
<organism evidence="2 3">
    <name type="scientific">Kitasatospora kazusensis</name>
    <dbReference type="NCBI Taxonomy" id="407974"/>
    <lineage>
        <taxon>Bacteria</taxon>
        <taxon>Bacillati</taxon>
        <taxon>Actinomycetota</taxon>
        <taxon>Actinomycetes</taxon>
        <taxon>Kitasatosporales</taxon>
        <taxon>Streptomycetaceae</taxon>
        <taxon>Kitasatospora</taxon>
    </lineage>
</organism>
<keyword evidence="1" id="KW-0812">Transmembrane</keyword>
<keyword evidence="3" id="KW-1185">Reference proteome</keyword>
<keyword evidence="1" id="KW-1133">Transmembrane helix</keyword>
<evidence type="ECO:0000256" key="1">
    <source>
        <dbReference type="SAM" id="Phobius"/>
    </source>
</evidence>
<feature type="transmembrane region" description="Helical" evidence="1">
    <location>
        <begin position="38"/>
        <end position="56"/>
    </location>
</feature>
<name>A0ABP5KXD6_9ACTN</name>